<sequence>MEKGNSDTSLPVALIVGVTGMVGLSLAEALKKPTEFSSSPDGKFPWKVYGVARQPLPTWFPPSLLDHFTSLDVLDQTDTIQKLTPISNQVTHVFWVALQIREAEEANISVNSTMLANVLNVLKSASPSRLRHVSLQTGTKHYMGPIFDPQLADQLVHHEPPFEEHLPRLPYPNFYYALEDLVASYSPSISYSVHRSSIIIGASSRSSHNCLLTLSVYATICRHKGLPFKYPGSKYTWEHFCDMTDARILAEQHIWAAVTDTAKNQAFNCSNGDVFTWKSLWKVLCEVFDVEFVDFDENESFDWAEMMKDKGKVWDEIVKKYGLFKTKMEDITCFDATNMVLHLKLQHVCSMNKSREFGFSGFTDTFKSIRMWVGRLRDMKIIP</sequence>
<organism evidence="2 3">
    <name type="scientific">Hevea brasiliensis</name>
    <name type="common">Para rubber tree</name>
    <name type="synonym">Siphonia brasiliensis</name>
    <dbReference type="NCBI Taxonomy" id="3981"/>
    <lineage>
        <taxon>Eukaryota</taxon>
        <taxon>Viridiplantae</taxon>
        <taxon>Streptophyta</taxon>
        <taxon>Embryophyta</taxon>
        <taxon>Tracheophyta</taxon>
        <taxon>Spermatophyta</taxon>
        <taxon>Magnoliopsida</taxon>
        <taxon>eudicotyledons</taxon>
        <taxon>Gunneridae</taxon>
        <taxon>Pentapetalae</taxon>
        <taxon>rosids</taxon>
        <taxon>fabids</taxon>
        <taxon>Malpighiales</taxon>
        <taxon>Euphorbiaceae</taxon>
        <taxon>Crotonoideae</taxon>
        <taxon>Micrandreae</taxon>
        <taxon>Hevea</taxon>
    </lineage>
</organism>
<protein>
    <recommendedName>
        <fullName evidence="1">PRISE-like Rossmann-fold domain-containing protein</fullName>
    </recommendedName>
</protein>
<name>A0ABQ9MG48_HEVBR</name>
<dbReference type="Proteomes" id="UP001174677">
    <property type="component" value="Chromosome 6"/>
</dbReference>
<feature type="domain" description="PRISE-like Rossmann-fold" evidence="1">
    <location>
        <begin position="82"/>
        <end position="383"/>
    </location>
</feature>
<dbReference type="EMBL" id="JARPOI010000006">
    <property type="protein sequence ID" value="KAJ9178575.1"/>
    <property type="molecule type" value="Genomic_DNA"/>
</dbReference>
<evidence type="ECO:0000259" key="1">
    <source>
        <dbReference type="Pfam" id="PF22917"/>
    </source>
</evidence>
<accession>A0ABQ9MG48</accession>
<evidence type="ECO:0000313" key="2">
    <source>
        <dbReference type="EMBL" id="KAJ9178575.1"/>
    </source>
</evidence>
<dbReference type="SUPFAM" id="SSF51735">
    <property type="entry name" value="NAD(P)-binding Rossmann-fold domains"/>
    <property type="match status" value="1"/>
</dbReference>
<comment type="caution">
    <text evidence="2">The sequence shown here is derived from an EMBL/GenBank/DDBJ whole genome shotgun (WGS) entry which is preliminary data.</text>
</comment>
<proteinExistence type="predicted"/>
<dbReference type="Pfam" id="PF22917">
    <property type="entry name" value="PRISE"/>
    <property type="match status" value="1"/>
</dbReference>
<dbReference type="InterPro" id="IPR036291">
    <property type="entry name" value="NAD(P)-bd_dom_sf"/>
</dbReference>
<dbReference type="CDD" id="cd08948">
    <property type="entry name" value="5beta-POR_like_SDR_a"/>
    <property type="match status" value="1"/>
</dbReference>
<dbReference type="InterPro" id="IPR055222">
    <property type="entry name" value="PRISE-like_Rossmann-fold"/>
</dbReference>
<dbReference type="Gene3D" id="3.40.50.720">
    <property type="entry name" value="NAD(P)-binding Rossmann-like Domain"/>
    <property type="match status" value="1"/>
</dbReference>
<gene>
    <name evidence="2" type="ORF">P3X46_010451</name>
</gene>
<keyword evidence="3" id="KW-1185">Reference proteome</keyword>
<dbReference type="PANTHER" id="PTHR32487">
    <property type="entry name" value="3-OXO-DELTA(4,5)-STEROID 5-BETA-REDUCTASE"/>
    <property type="match status" value="1"/>
</dbReference>
<evidence type="ECO:0000313" key="3">
    <source>
        <dbReference type="Proteomes" id="UP001174677"/>
    </source>
</evidence>
<reference evidence="2" key="1">
    <citation type="journal article" date="2023" name="Plant Biotechnol. J.">
        <title>Chromosome-level wild Hevea brasiliensis genome provides new tools for genomic-assisted breeding and valuable loci to elevate rubber yield.</title>
        <authorList>
            <person name="Cheng H."/>
            <person name="Song X."/>
            <person name="Hu Y."/>
            <person name="Wu T."/>
            <person name="Yang Q."/>
            <person name="An Z."/>
            <person name="Feng S."/>
            <person name="Deng Z."/>
            <person name="Wu W."/>
            <person name="Zeng X."/>
            <person name="Tu M."/>
            <person name="Wang X."/>
            <person name="Huang H."/>
        </authorList>
    </citation>
    <scope>NUCLEOTIDE SEQUENCE</scope>
    <source>
        <strain evidence="2">MT/VB/25A 57/8</strain>
    </source>
</reference>
<dbReference type="PANTHER" id="PTHR32487:SF13">
    <property type="entry name" value="LOW QUALITY PROTEIN: IRIDOID SYNTHASE-LIKE"/>
    <property type="match status" value="1"/>
</dbReference>